<dbReference type="EMBL" id="JAPFQI010000006">
    <property type="protein sequence ID" value="MCW8086014.1"/>
    <property type="molecule type" value="Genomic_DNA"/>
</dbReference>
<proteinExistence type="predicted"/>
<protein>
    <recommendedName>
        <fullName evidence="4">DUF4136 domain-containing protein</fullName>
    </recommendedName>
</protein>
<evidence type="ECO:0000313" key="2">
    <source>
        <dbReference type="EMBL" id="MCW8086014.1"/>
    </source>
</evidence>
<accession>A0ABT3NV35</accession>
<dbReference type="Proteomes" id="UP001526430">
    <property type="component" value="Unassembled WGS sequence"/>
</dbReference>
<reference evidence="2 3" key="1">
    <citation type="submission" date="2022-10" db="EMBL/GenBank/DDBJ databases">
        <title>Roseococcus glaciei nov., sp. nov., isolated from glacier.</title>
        <authorList>
            <person name="Liu Q."/>
            <person name="Xin Y.-H."/>
        </authorList>
    </citation>
    <scope>NUCLEOTIDE SEQUENCE [LARGE SCALE GENOMIC DNA]</scope>
    <source>
        <strain evidence="2 3">MDT2-1-1</strain>
    </source>
</reference>
<gene>
    <name evidence="2" type="ORF">OF850_10280</name>
</gene>
<feature type="region of interest" description="Disordered" evidence="1">
    <location>
        <begin position="183"/>
        <end position="206"/>
    </location>
</feature>
<comment type="caution">
    <text evidence="2">The sequence shown here is derived from an EMBL/GenBank/DDBJ whole genome shotgun (WGS) entry which is preliminary data.</text>
</comment>
<organism evidence="2 3">
    <name type="scientific">Sabulicella glaciei</name>
    <dbReference type="NCBI Taxonomy" id="2984948"/>
    <lineage>
        <taxon>Bacteria</taxon>
        <taxon>Pseudomonadati</taxon>
        <taxon>Pseudomonadota</taxon>
        <taxon>Alphaproteobacteria</taxon>
        <taxon>Acetobacterales</taxon>
        <taxon>Acetobacteraceae</taxon>
        <taxon>Sabulicella</taxon>
    </lineage>
</organism>
<keyword evidence="3" id="KW-1185">Reference proteome</keyword>
<sequence>MRRRVLLLALPAAACASPPPPRVEGPPIGYGHLTQLRLDVSSVEIDGRDPLPGPGDLGRELSPSAVDAVRIMGRDRLSAFGTENRAVFSVPRAQITRDRQGGGGVFSGGPTERLEARLAARLEIQDPNGRRLGFAEAETSRVRTGVDSNPAARRAAAESLLRQAMFDLNTEFEFQIRRTLRPYLTEGPGRGPAPAAGVEREALPPS</sequence>
<evidence type="ECO:0000256" key="1">
    <source>
        <dbReference type="SAM" id="MobiDB-lite"/>
    </source>
</evidence>
<evidence type="ECO:0008006" key="4">
    <source>
        <dbReference type="Google" id="ProtNLM"/>
    </source>
</evidence>
<name>A0ABT3NV35_9PROT</name>
<evidence type="ECO:0000313" key="3">
    <source>
        <dbReference type="Proteomes" id="UP001526430"/>
    </source>
</evidence>
<dbReference type="RefSeq" id="WP_301589980.1">
    <property type="nucleotide sequence ID" value="NZ_JAPFQI010000006.1"/>
</dbReference>